<dbReference type="STRING" id="847.BRW83_1622"/>
<dbReference type="InterPro" id="IPR004563">
    <property type="entry name" value="Apolipo_AcylTrfase"/>
</dbReference>
<feature type="transmembrane region" description="Helical" evidence="9">
    <location>
        <begin position="45"/>
        <end position="67"/>
    </location>
</feature>
<keyword evidence="12" id="KW-1185">Reference proteome</keyword>
<dbReference type="GO" id="GO:0005886">
    <property type="term" value="C:plasma membrane"/>
    <property type="evidence" value="ECO:0007669"/>
    <property type="project" value="UniProtKB-SubCell"/>
</dbReference>
<protein>
    <recommendedName>
        <fullName evidence="9">Apolipoprotein N-acyltransferase</fullName>
        <shortName evidence="9">ALP N-acyltransferase</shortName>
        <ecNumber evidence="9">2.3.1.269</ecNumber>
    </recommendedName>
</protein>
<evidence type="ECO:0000313" key="11">
    <source>
        <dbReference type="EMBL" id="EEO29584.1"/>
    </source>
</evidence>
<comment type="catalytic activity">
    <reaction evidence="9">
        <text>N-terminal S-1,2-diacyl-sn-glyceryl-L-cysteinyl-[lipoprotein] + a glycerophospholipid = N-acyl-S-1,2-diacyl-sn-glyceryl-L-cysteinyl-[lipoprotein] + a 2-acyl-sn-glycero-3-phospholipid + H(+)</text>
        <dbReference type="Rhea" id="RHEA:48228"/>
        <dbReference type="Rhea" id="RHEA-COMP:14681"/>
        <dbReference type="Rhea" id="RHEA-COMP:14684"/>
        <dbReference type="ChEBI" id="CHEBI:15378"/>
        <dbReference type="ChEBI" id="CHEBI:136912"/>
        <dbReference type="ChEBI" id="CHEBI:140656"/>
        <dbReference type="ChEBI" id="CHEBI:140657"/>
        <dbReference type="ChEBI" id="CHEBI:140660"/>
        <dbReference type="EC" id="2.3.1.269"/>
    </reaction>
</comment>
<feature type="transmembrane region" description="Helical" evidence="9">
    <location>
        <begin position="483"/>
        <end position="505"/>
    </location>
</feature>
<dbReference type="PROSITE" id="PS50263">
    <property type="entry name" value="CN_HYDROLASE"/>
    <property type="match status" value="1"/>
</dbReference>
<name>C3X8Q8_OXAFO</name>
<keyword evidence="11" id="KW-0449">Lipoprotein</keyword>
<evidence type="ECO:0000313" key="12">
    <source>
        <dbReference type="Proteomes" id="UP000005089"/>
    </source>
</evidence>
<evidence type="ECO:0000256" key="6">
    <source>
        <dbReference type="ARBA" id="ARBA00022989"/>
    </source>
</evidence>
<feature type="transmembrane region" description="Helical" evidence="9">
    <location>
        <begin position="20"/>
        <end position="38"/>
    </location>
</feature>
<sequence>MLPLIAVIAGACNTFAFAPYHYWIVQILALAILASLVIRTDRAKTAFILGWAYGFGSLVSGIHWLFVSMHQYGGMNAPMAVTAVVLLSLFLGILAGFATGLTRFFMKRWNATNTVTVFFIFPAFWAIFEWVRGWIVTGLPWVVTGYAHTDSPLAGYAPIVGVYGICFVAAIVAGAIALFFTIGRDHWIKLLTASILPIVVILVAGQFLRHVQWTEPAGQPIQVRLLQGNIPQEFKFTPEQITTALTMYADAITGKQADLIVTPETAVPVYIQQLPTGYLEHLAQFAARSFSHIALGIPLADSPKNYTNSLVVISPDDHGKTGQFGYRYNKHHLVPFGEFVPTGFRWFVNMMRIPLGDFTRGDPLQKPFAVKDQWIMPNICYEDIFGEEIVDQIRNEQEIGNSQPTILLNVSNIAWFGNTIALPQHLQISQMRSLETRRPMLRATNTGATAVINAQGNIQATLTPYTRSELDVTVQGYHGSTPYIRYGNLLILAIAVLFLAIGKFASRQR</sequence>
<feature type="domain" description="CN hydrolase" evidence="10">
    <location>
        <begin position="226"/>
        <end position="476"/>
    </location>
</feature>
<evidence type="ECO:0000256" key="9">
    <source>
        <dbReference type="HAMAP-Rule" id="MF_01148"/>
    </source>
</evidence>
<feature type="transmembrane region" description="Helical" evidence="9">
    <location>
        <begin position="79"/>
        <end position="102"/>
    </location>
</feature>
<comment type="function">
    <text evidence="9">Catalyzes the phospholipid dependent N-acylation of the N-terminal cysteine of apolipoprotein, the last step in lipoprotein maturation.</text>
</comment>
<reference evidence="11 12" key="1">
    <citation type="submission" date="2009-02" db="EMBL/GenBank/DDBJ databases">
        <title>The Genome Sequence of Oxalobacter formigenes OXCC13.</title>
        <authorList>
            <consortium name="The Broad Institute Genome Sequencing Platform"/>
            <person name="Ward D."/>
            <person name="Young S.K."/>
            <person name="Kodira C.D."/>
            <person name="Zeng Q."/>
            <person name="Koehrsen M."/>
            <person name="Alvarado L."/>
            <person name="Berlin A."/>
            <person name="Borenstein D."/>
            <person name="Chen Z."/>
            <person name="Engels R."/>
            <person name="Freedman E."/>
            <person name="Gellesch M."/>
            <person name="Goldberg J."/>
            <person name="Griggs A."/>
            <person name="Gujja S."/>
            <person name="Heiman D."/>
            <person name="Hepburn T."/>
            <person name="Howarth C."/>
            <person name="Jen D."/>
            <person name="Larson L."/>
            <person name="Lewis B."/>
            <person name="Mehta T."/>
            <person name="Park D."/>
            <person name="Pearson M."/>
            <person name="Roberts A."/>
            <person name="Saif S."/>
            <person name="Shea T."/>
            <person name="Shenoy N."/>
            <person name="Sisk P."/>
            <person name="Stolte C."/>
            <person name="Sykes S."/>
            <person name="Walk T."/>
            <person name="White J."/>
            <person name="Yandava C."/>
            <person name="Allison M.J."/>
            <person name="Lander E."/>
            <person name="Nusbaum C."/>
            <person name="Galagan J."/>
            <person name="Birren B."/>
        </authorList>
    </citation>
    <scope>NUCLEOTIDE SEQUENCE [LARGE SCALE GENOMIC DNA]</scope>
    <source>
        <strain evidence="11 12">OXCC13</strain>
    </source>
</reference>
<dbReference type="EMBL" id="GG658170">
    <property type="protein sequence ID" value="EEO29584.1"/>
    <property type="molecule type" value="Genomic_DNA"/>
</dbReference>
<evidence type="ECO:0000256" key="8">
    <source>
        <dbReference type="ARBA" id="ARBA00023315"/>
    </source>
</evidence>
<dbReference type="InterPro" id="IPR036526">
    <property type="entry name" value="C-N_Hydrolase_sf"/>
</dbReference>
<dbReference type="Proteomes" id="UP000005089">
    <property type="component" value="Unassembled WGS sequence"/>
</dbReference>
<evidence type="ECO:0000259" key="10">
    <source>
        <dbReference type="PROSITE" id="PS50263"/>
    </source>
</evidence>
<keyword evidence="6 9" id="KW-1133">Transmembrane helix</keyword>
<gene>
    <name evidence="9 11" type="primary">lnt</name>
    <name evidence="11" type="ORF">OFBG_00612</name>
</gene>
<dbReference type="UniPathway" id="UPA00666"/>
<dbReference type="AlphaFoldDB" id="C3X8Q8"/>
<evidence type="ECO:0000256" key="3">
    <source>
        <dbReference type="ARBA" id="ARBA00022475"/>
    </source>
</evidence>
<dbReference type="eggNOG" id="COG0815">
    <property type="taxonomic scope" value="Bacteria"/>
</dbReference>
<keyword evidence="7 9" id="KW-0472">Membrane</keyword>
<dbReference type="CDD" id="cd07571">
    <property type="entry name" value="ALP_N-acyl_transferase"/>
    <property type="match status" value="1"/>
</dbReference>
<dbReference type="Gene3D" id="3.60.110.10">
    <property type="entry name" value="Carbon-nitrogen hydrolase"/>
    <property type="match status" value="1"/>
</dbReference>
<evidence type="ECO:0000256" key="4">
    <source>
        <dbReference type="ARBA" id="ARBA00022679"/>
    </source>
</evidence>
<proteinExistence type="inferred from homology"/>
<dbReference type="HOGENOM" id="CLU_019563_3_0_4"/>
<feature type="transmembrane region" description="Helical" evidence="9">
    <location>
        <begin position="187"/>
        <end position="208"/>
    </location>
</feature>
<keyword evidence="3 9" id="KW-1003">Cell membrane</keyword>
<dbReference type="EC" id="2.3.1.269" evidence="9"/>
<evidence type="ECO:0000256" key="5">
    <source>
        <dbReference type="ARBA" id="ARBA00022692"/>
    </source>
</evidence>
<evidence type="ECO:0000256" key="1">
    <source>
        <dbReference type="ARBA" id="ARBA00004651"/>
    </source>
</evidence>
<keyword evidence="4 9" id="KW-0808">Transferase</keyword>
<dbReference type="HAMAP" id="MF_01148">
    <property type="entry name" value="Lnt"/>
    <property type="match status" value="1"/>
</dbReference>
<accession>C3X8Q8</accession>
<keyword evidence="8 9" id="KW-0012">Acyltransferase</keyword>
<comment type="subcellular location">
    <subcellularLocation>
        <location evidence="1 9">Cell membrane</location>
        <topology evidence="1 9">Multi-pass membrane protein</topology>
    </subcellularLocation>
</comment>
<dbReference type="GO" id="GO:0042158">
    <property type="term" value="P:lipoprotein biosynthetic process"/>
    <property type="evidence" value="ECO:0007669"/>
    <property type="project" value="UniProtKB-UniRule"/>
</dbReference>
<dbReference type="NCBIfam" id="TIGR00546">
    <property type="entry name" value="lnt"/>
    <property type="match status" value="1"/>
</dbReference>
<organism evidence="11 12">
    <name type="scientific">Oxalobacter formigenes OXCC13</name>
    <dbReference type="NCBI Taxonomy" id="556269"/>
    <lineage>
        <taxon>Bacteria</taxon>
        <taxon>Pseudomonadati</taxon>
        <taxon>Pseudomonadota</taxon>
        <taxon>Betaproteobacteria</taxon>
        <taxon>Burkholderiales</taxon>
        <taxon>Oxalobacteraceae</taxon>
        <taxon>Oxalobacter</taxon>
    </lineage>
</organism>
<comment type="pathway">
    <text evidence="9">Protein modification; lipoprotein biosynthesis (N-acyl transfer).</text>
</comment>
<dbReference type="PANTHER" id="PTHR38686:SF1">
    <property type="entry name" value="APOLIPOPROTEIN N-ACYLTRANSFERASE"/>
    <property type="match status" value="1"/>
</dbReference>
<dbReference type="GO" id="GO:0016410">
    <property type="term" value="F:N-acyltransferase activity"/>
    <property type="evidence" value="ECO:0007669"/>
    <property type="project" value="UniProtKB-UniRule"/>
</dbReference>
<keyword evidence="5 9" id="KW-0812">Transmembrane</keyword>
<feature type="transmembrane region" description="Helical" evidence="9">
    <location>
        <begin position="155"/>
        <end position="180"/>
    </location>
</feature>
<evidence type="ECO:0000256" key="7">
    <source>
        <dbReference type="ARBA" id="ARBA00023136"/>
    </source>
</evidence>
<dbReference type="InterPro" id="IPR045378">
    <property type="entry name" value="LNT_N"/>
</dbReference>
<feature type="transmembrane region" description="Helical" evidence="9">
    <location>
        <begin position="114"/>
        <end position="135"/>
    </location>
</feature>
<comment type="similarity">
    <text evidence="2 9">Belongs to the CN hydrolase family. Apolipoprotein N-acyltransferase subfamily.</text>
</comment>
<dbReference type="InterPro" id="IPR003010">
    <property type="entry name" value="C-N_Hydrolase"/>
</dbReference>
<dbReference type="Pfam" id="PF20154">
    <property type="entry name" value="LNT_N"/>
    <property type="match status" value="1"/>
</dbReference>
<dbReference type="PANTHER" id="PTHR38686">
    <property type="entry name" value="APOLIPOPROTEIN N-ACYLTRANSFERASE"/>
    <property type="match status" value="1"/>
</dbReference>
<dbReference type="Pfam" id="PF00795">
    <property type="entry name" value="CN_hydrolase"/>
    <property type="match status" value="1"/>
</dbReference>
<dbReference type="SUPFAM" id="SSF56317">
    <property type="entry name" value="Carbon-nitrogen hydrolase"/>
    <property type="match status" value="1"/>
</dbReference>
<evidence type="ECO:0000256" key="2">
    <source>
        <dbReference type="ARBA" id="ARBA00010065"/>
    </source>
</evidence>